<dbReference type="PANTHER" id="PTHR38011:SF11">
    <property type="entry name" value="2,5-DIAMINO-6-RIBOSYLAMINO-4(3H)-PYRIMIDINONE 5'-PHOSPHATE REDUCTASE"/>
    <property type="match status" value="1"/>
</dbReference>
<evidence type="ECO:0000259" key="1">
    <source>
        <dbReference type="Pfam" id="PF01872"/>
    </source>
</evidence>
<dbReference type="Pfam" id="PF01872">
    <property type="entry name" value="RibD_C"/>
    <property type="match status" value="1"/>
</dbReference>
<dbReference type="InterPro" id="IPR002734">
    <property type="entry name" value="RibDG_C"/>
</dbReference>
<organism evidence="2 3">
    <name type="scientific">Rhodococcus rhodochrous</name>
    <dbReference type="NCBI Taxonomy" id="1829"/>
    <lineage>
        <taxon>Bacteria</taxon>
        <taxon>Bacillati</taxon>
        <taxon>Actinomycetota</taxon>
        <taxon>Actinomycetes</taxon>
        <taxon>Mycobacteriales</taxon>
        <taxon>Nocardiaceae</taxon>
        <taxon>Rhodococcus</taxon>
    </lineage>
</organism>
<dbReference type="Proteomes" id="UP001162740">
    <property type="component" value="Chromosome"/>
</dbReference>
<dbReference type="EMBL" id="CP083974">
    <property type="protein sequence ID" value="UZF45277.1"/>
    <property type="molecule type" value="Genomic_DNA"/>
</dbReference>
<dbReference type="Gene3D" id="3.40.430.10">
    <property type="entry name" value="Dihydrofolate Reductase, subunit A"/>
    <property type="match status" value="1"/>
</dbReference>
<dbReference type="PANTHER" id="PTHR38011">
    <property type="entry name" value="DIHYDROFOLATE REDUCTASE FAMILY PROTEIN (AFU_ORTHOLOGUE AFUA_8G06820)"/>
    <property type="match status" value="1"/>
</dbReference>
<reference evidence="2 3" key="1">
    <citation type="journal article" date="2021" name="Front. Microbiol.">
        <title>Bacterial Transformation of Aromatic Monomers in Softwood Black Liquor.</title>
        <authorList>
            <person name="Navas L.E."/>
            <person name="Dexter G."/>
            <person name="Liu J."/>
            <person name="Levy-Booth D."/>
            <person name="Cho M."/>
            <person name="Jang S.K."/>
            <person name="Mansfield S.D."/>
            <person name="Renneckar S."/>
            <person name="Mohn W.W."/>
            <person name="Eltis L.D."/>
        </authorList>
    </citation>
    <scope>NUCLEOTIDE SEQUENCE [LARGE SCALE GENOMIC DNA]</scope>
    <source>
        <strain evidence="2 3">GD02</strain>
    </source>
</reference>
<dbReference type="InterPro" id="IPR050765">
    <property type="entry name" value="Riboflavin_Biosynth_HTPR"/>
</dbReference>
<name>A0AA47ABL2_RHORH</name>
<sequence length="192" mass="21212">MRKLVYYVAVTLDGYIAGPNGEYDFYPICDDMAAAMSARYPEAVPTAFREHVGIPVDTPNKEWDTVIMGRGAYEPARSQGIVSPYSHLTQYIVSRTLAPVDDPQVRIVDTDPVELVRTLKAEEGMDIWLCGGGNIAGQLVDEIDRLVLKSYPVLAGDGIPALSGNFVPTRFDVTAREEFSNGTQVTWLDRRP</sequence>
<accession>A0AA47ABL2</accession>
<evidence type="ECO:0000313" key="2">
    <source>
        <dbReference type="EMBL" id="UZF45277.1"/>
    </source>
</evidence>
<dbReference type="SUPFAM" id="SSF53597">
    <property type="entry name" value="Dihydrofolate reductase-like"/>
    <property type="match status" value="1"/>
</dbReference>
<feature type="domain" description="Bacterial bifunctional deaminase-reductase C-terminal" evidence="1">
    <location>
        <begin position="3"/>
        <end position="184"/>
    </location>
</feature>
<protein>
    <submittedName>
        <fullName evidence="2">Dihydrofolate reductase family protein</fullName>
    </submittedName>
</protein>
<proteinExistence type="predicted"/>
<gene>
    <name evidence="2" type="ORF">KUM34_000740</name>
</gene>
<evidence type="ECO:0000313" key="3">
    <source>
        <dbReference type="Proteomes" id="UP001162740"/>
    </source>
</evidence>
<dbReference type="AlphaFoldDB" id="A0AA47ABL2"/>
<dbReference type="GO" id="GO:0009231">
    <property type="term" value="P:riboflavin biosynthetic process"/>
    <property type="evidence" value="ECO:0007669"/>
    <property type="project" value="InterPro"/>
</dbReference>
<dbReference type="InterPro" id="IPR024072">
    <property type="entry name" value="DHFR-like_dom_sf"/>
</dbReference>
<dbReference type="GO" id="GO:0008703">
    <property type="term" value="F:5-amino-6-(5-phosphoribosylamino)uracil reductase activity"/>
    <property type="evidence" value="ECO:0007669"/>
    <property type="project" value="InterPro"/>
</dbReference>
<dbReference type="RefSeq" id="WP_085468738.1">
    <property type="nucleotide sequence ID" value="NZ_CP083974.1"/>
</dbReference>